<proteinExistence type="inferred from homology"/>
<evidence type="ECO:0000256" key="3">
    <source>
        <dbReference type="ARBA" id="ARBA00022679"/>
    </source>
</evidence>
<evidence type="ECO:0000313" key="9">
    <source>
        <dbReference type="EMBL" id="QGU27821.1"/>
    </source>
</evidence>
<feature type="transmembrane region" description="Helical" evidence="7">
    <location>
        <begin position="181"/>
        <end position="203"/>
    </location>
</feature>
<sequence>MGACDGDSASAAAWSRTRGRAVTALEETLGTLRPRRRIGLRPLREVVGREPLALRPTEETHEVAVERPVASPYATAAAPRTATALARRLRIERGQRLLTAAADAVVVSAAALLAWVLAPFLGAQPDALPCALSAAVWWTALRVAGSRSATATAARPRLLAPTVVAFGLLTMGFVAVESEAIRPVLLVAAPIGLAGLALSREALRFRAAVRRRAGHDLASALLVGRAVDVEGFAAALARDDASGYRIDGSVLIEDTADPAEVIERVTAAAGSLGTDTVIVASAPPAGSDLIKRLGWRLEGLAAEIVVANGLRDTAPSRLALLQIQGVPFVQVQVPRYRGASHLAKRAVDVVVSTLALVAIGAVLPVIALAIKLDSPGPVFFLQERIGRDGRPFRMVKFRSMSQSAEAERERLEAANEGAGPLFKLRDDPRVTTVGRFLRKFSVDELPQFWNVLRGDMSVVGPRPPLPREVFAYERSAYRRLYVKPGITGPWQVGGRSDLTWEESVRIDLRYVENWSIATDLKIILRTAAVVVRPKGAY</sequence>
<feature type="transmembrane region" description="Helical" evidence="7">
    <location>
        <begin position="346"/>
        <end position="370"/>
    </location>
</feature>
<dbReference type="Proteomes" id="UP000422989">
    <property type="component" value="Chromosome"/>
</dbReference>
<evidence type="ECO:0000256" key="5">
    <source>
        <dbReference type="ARBA" id="ARBA00022989"/>
    </source>
</evidence>
<evidence type="ECO:0000256" key="7">
    <source>
        <dbReference type="SAM" id="Phobius"/>
    </source>
</evidence>
<keyword evidence="3 9" id="KW-0808">Transferase</keyword>
<keyword evidence="10" id="KW-1185">Reference proteome</keyword>
<comment type="subcellular location">
    <subcellularLocation>
        <location evidence="1">Membrane</location>
        <topology evidence="1">Multi-pass membrane protein</topology>
    </subcellularLocation>
</comment>
<accession>A0A6I6E871</accession>
<feature type="transmembrane region" description="Helical" evidence="7">
    <location>
        <begin position="97"/>
        <end position="121"/>
    </location>
</feature>
<evidence type="ECO:0000256" key="6">
    <source>
        <dbReference type="ARBA" id="ARBA00023136"/>
    </source>
</evidence>
<dbReference type="Pfam" id="PF02397">
    <property type="entry name" value="Bac_transf"/>
    <property type="match status" value="1"/>
</dbReference>
<organism evidence="9 10">
    <name type="scientific">Microbacterium oryzae</name>
    <dbReference type="NCBI Taxonomy" id="743009"/>
    <lineage>
        <taxon>Bacteria</taxon>
        <taxon>Bacillati</taxon>
        <taxon>Actinomycetota</taxon>
        <taxon>Actinomycetes</taxon>
        <taxon>Micrococcales</taxon>
        <taxon>Microbacteriaceae</taxon>
        <taxon>Microbacterium</taxon>
    </lineage>
</organism>
<evidence type="ECO:0000256" key="2">
    <source>
        <dbReference type="ARBA" id="ARBA00006464"/>
    </source>
</evidence>
<evidence type="ECO:0000256" key="1">
    <source>
        <dbReference type="ARBA" id="ARBA00004141"/>
    </source>
</evidence>
<dbReference type="InterPro" id="IPR003362">
    <property type="entry name" value="Bact_transf"/>
</dbReference>
<dbReference type="PANTHER" id="PTHR30576">
    <property type="entry name" value="COLANIC BIOSYNTHESIS UDP-GLUCOSE LIPID CARRIER TRANSFERASE"/>
    <property type="match status" value="1"/>
</dbReference>
<evidence type="ECO:0000256" key="4">
    <source>
        <dbReference type="ARBA" id="ARBA00022692"/>
    </source>
</evidence>
<dbReference type="AlphaFoldDB" id="A0A6I6E871"/>
<gene>
    <name evidence="9" type="ORF">D7D94_09205</name>
</gene>
<feature type="transmembrane region" description="Helical" evidence="7">
    <location>
        <begin position="157"/>
        <end position="175"/>
    </location>
</feature>
<dbReference type="NCBIfam" id="TIGR03025">
    <property type="entry name" value="EPS_sugtrans"/>
    <property type="match status" value="1"/>
</dbReference>
<keyword evidence="5 7" id="KW-1133">Transmembrane helix</keyword>
<keyword evidence="6 7" id="KW-0472">Membrane</keyword>
<dbReference type="GO" id="GO:0016020">
    <property type="term" value="C:membrane"/>
    <property type="evidence" value="ECO:0007669"/>
    <property type="project" value="UniProtKB-SubCell"/>
</dbReference>
<keyword evidence="4 7" id="KW-0812">Transmembrane</keyword>
<name>A0A6I6E871_9MICO</name>
<dbReference type="PANTHER" id="PTHR30576:SF10">
    <property type="entry name" value="SLL5057 PROTEIN"/>
    <property type="match status" value="1"/>
</dbReference>
<dbReference type="EMBL" id="CP032550">
    <property type="protein sequence ID" value="QGU27821.1"/>
    <property type="molecule type" value="Genomic_DNA"/>
</dbReference>
<feature type="domain" description="Bacterial sugar transferase" evidence="8">
    <location>
        <begin position="344"/>
        <end position="531"/>
    </location>
</feature>
<reference evidence="9 10" key="1">
    <citation type="submission" date="2018-09" db="EMBL/GenBank/DDBJ databases">
        <title>Whole genome sequencing of Microbacterium oryzae strain MB-10T.</title>
        <authorList>
            <person name="Das S.K."/>
        </authorList>
    </citation>
    <scope>NUCLEOTIDE SEQUENCE [LARGE SCALE GENOMIC DNA]</scope>
    <source>
        <strain evidence="9 10">MB-10</strain>
    </source>
</reference>
<protein>
    <submittedName>
        <fullName evidence="9">Sugar transferase</fullName>
    </submittedName>
</protein>
<dbReference type="KEGG" id="moj:D7D94_09205"/>
<feature type="transmembrane region" description="Helical" evidence="7">
    <location>
        <begin position="127"/>
        <end position="145"/>
    </location>
</feature>
<dbReference type="InterPro" id="IPR017475">
    <property type="entry name" value="EPS_sugar_tfrase"/>
</dbReference>
<evidence type="ECO:0000259" key="8">
    <source>
        <dbReference type="Pfam" id="PF02397"/>
    </source>
</evidence>
<evidence type="ECO:0000313" key="10">
    <source>
        <dbReference type="Proteomes" id="UP000422989"/>
    </source>
</evidence>
<comment type="similarity">
    <text evidence="2">Belongs to the bacterial sugar transferase family.</text>
</comment>
<dbReference type="OrthoDB" id="9808602at2"/>
<dbReference type="GO" id="GO:0016780">
    <property type="term" value="F:phosphotransferase activity, for other substituted phosphate groups"/>
    <property type="evidence" value="ECO:0007669"/>
    <property type="project" value="TreeGrafter"/>
</dbReference>